<proteinExistence type="predicted"/>
<dbReference type="Gene3D" id="3.30.1540.10">
    <property type="entry name" value="formyl-coa transferase, domain 3"/>
    <property type="match status" value="1"/>
</dbReference>
<evidence type="ECO:0000313" key="2">
    <source>
        <dbReference type="EMBL" id="GEP59952.1"/>
    </source>
</evidence>
<dbReference type="EMBL" id="BKAJ01000145">
    <property type="protein sequence ID" value="GEP59952.1"/>
    <property type="molecule type" value="Genomic_DNA"/>
</dbReference>
<dbReference type="RefSeq" id="WP_147155323.1">
    <property type="nucleotide sequence ID" value="NZ_BKAJ01000145.1"/>
</dbReference>
<sequence length="405" mass="43655">MSEKWGPLQGVKVVSCSTAQAGTVPYMLMADLGADVIKIEPPDGGDGSRRMTVLPGMPSTFFETNNRGVKSVTLNLKSPEGRAILHKLVAKADIFGQNFRPSAADRNGFGWEELRKVNPKLVYVSISGYGTRGPNGHLPGTDSMAQALGGIAEAYSMPGQKMRTGIASVADESTAMLAFGGALAALTHARTTGVGQKIELSLLGSLVRLMGWTFTTTMWRNQNPVTGQARITGTPERPGISASFNDRDGKPLVFQLTGPENWKDAVTGLGFQDRIKAAGFENLGVIIDNDAKREELLSLLDDLFATGTRDDWVARLRKADIVSAPINTMLEASNDPDVIANGYVTHVDYPKYGKKLKVHGTPWQFSETPAKPGIAPELGQHNQAVLCELGYSEAEIKDLKTRKII</sequence>
<dbReference type="InterPro" id="IPR044855">
    <property type="entry name" value="CoA-Trfase_III_dom3_sf"/>
</dbReference>
<comment type="caution">
    <text evidence="2">The sequence shown here is derived from an EMBL/GenBank/DDBJ whole genome shotgun (WGS) entry which is preliminary data.</text>
</comment>
<accession>A0A512NLZ6</accession>
<name>A0A512NLZ6_9HYPH</name>
<dbReference type="Pfam" id="PF02515">
    <property type="entry name" value="CoA_transf_3"/>
    <property type="match status" value="1"/>
</dbReference>
<organism evidence="2 3">
    <name type="scientific">Reyranella soli</name>
    <dbReference type="NCBI Taxonomy" id="1230389"/>
    <lineage>
        <taxon>Bacteria</taxon>
        <taxon>Pseudomonadati</taxon>
        <taxon>Pseudomonadota</taxon>
        <taxon>Alphaproteobacteria</taxon>
        <taxon>Hyphomicrobiales</taxon>
        <taxon>Reyranellaceae</taxon>
        <taxon>Reyranella</taxon>
    </lineage>
</organism>
<reference evidence="2 3" key="1">
    <citation type="submission" date="2019-07" db="EMBL/GenBank/DDBJ databases">
        <title>Whole genome shotgun sequence of Reyranella soli NBRC 108950.</title>
        <authorList>
            <person name="Hosoyama A."/>
            <person name="Uohara A."/>
            <person name="Ohji S."/>
            <person name="Ichikawa N."/>
        </authorList>
    </citation>
    <scope>NUCLEOTIDE SEQUENCE [LARGE SCALE GENOMIC DNA]</scope>
    <source>
        <strain evidence="2 3">NBRC 108950</strain>
    </source>
</reference>
<dbReference type="InterPro" id="IPR023606">
    <property type="entry name" value="CoA-Trfase_III_dom_1_sf"/>
</dbReference>
<evidence type="ECO:0000313" key="3">
    <source>
        <dbReference type="Proteomes" id="UP000321058"/>
    </source>
</evidence>
<dbReference type="OrthoDB" id="9797653at2"/>
<dbReference type="PANTHER" id="PTHR48207:SF3">
    <property type="entry name" value="SUCCINATE--HYDROXYMETHYLGLUTARATE COA-TRANSFERASE"/>
    <property type="match status" value="1"/>
</dbReference>
<gene>
    <name evidence="2" type="ORF">RSO01_71180</name>
</gene>
<protein>
    <submittedName>
        <fullName evidence="2">CoA transferase</fullName>
    </submittedName>
</protein>
<dbReference type="Proteomes" id="UP000321058">
    <property type="component" value="Unassembled WGS sequence"/>
</dbReference>
<evidence type="ECO:0000256" key="1">
    <source>
        <dbReference type="ARBA" id="ARBA00022679"/>
    </source>
</evidence>
<dbReference type="InterPro" id="IPR050483">
    <property type="entry name" value="CoA-transferase_III_domain"/>
</dbReference>
<dbReference type="InterPro" id="IPR003673">
    <property type="entry name" value="CoA-Trfase_fam_III"/>
</dbReference>
<keyword evidence="3" id="KW-1185">Reference proteome</keyword>
<keyword evidence="1 2" id="KW-0808">Transferase</keyword>
<dbReference type="GO" id="GO:0008410">
    <property type="term" value="F:CoA-transferase activity"/>
    <property type="evidence" value="ECO:0007669"/>
    <property type="project" value="TreeGrafter"/>
</dbReference>
<dbReference type="AlphaFoldDB" id="A0A512NLZ6"/>
<dbReference type="Gene3D" id="3.40.50.10540">
    <property type="entry name" value="Crotonobetainyl-coa:carnitine coa-transferase, domain 1"/>
    <property type="match status" value="1"/>
</dbReference>
<dbReference type="SUPFAM" id="SSF89796">
    <property type="entry name" value="CoA-transferase family III (CaiB/BaiF)"/>
    <property type="match status" value="1"/>
</dbReference>
<dbReference type="PANTHER" id="PTHR48207">
    <property type="entry name" value="SUCCINATE--HYDROXYMETHYLGLUTARATE COA-TRANSFERASE"/>
    <property type="match status" value="1"/>
</dbReference>